<accession>A0A0B2PLE6</accession>
<sequence>MERKQGFFIVLKDEVVCGLSLVRSRAKSPARSASPMSLLLCCCRKHHVPPPELFIARSRSLRLARYQ</sequence>
<dbReference type="EMBL" id="KN664921">
    <property type="protein sequence ID" value="KHN09950.1"/>
    <property type="molecule type" value="Genomic_DNA"/>
</dbReference>
<gene>
    <name evidence="1" type="ORF">glysoja_049159</name>
</gene>
<organism evidence="1">
    <name type="scientific">Glycine soja</name>
    <name type="common">Wild soybean</name>
    <dbReference type="NCBI Taxonomy" id="3848"/>
    <lineage>
        <taxon>Eukaryota</taxon>
        <taxon>Viridiplantae</taxon>
        <taxon>Streptophyta</taxon>
        <taxon>Embryophyta</taxon>
        <taxon>Tracheophyta</taxon>
        <taxon>Spermatophyta</taxon>
        <taxon>Magnoliopsida</taxon>
        <taxon>eudicotyledons</taxon>
        <taxon>Gunneridae</taxon>
        <taxon>Pentapetalae</taxon>
        <taxon>rosids</taxon>
        <taxon>fabids</taxon>
        <taxon>Fabales</taxon>
        <taxon>Fabaceae</taxon>
        <taxon>Papilionoideae</taxon>
        <taxon>50 kb inversion clade</taxon>
        <taxon>NPAAA clade</taxon>
        <taxon>indigoferoid/millettioid clade</taxon>
        <taxon>Phaseoleae</taxon>
        <taxon>Glycine</taxon>
        <taxon>Glycine subgen. Soja</taxon>
    </lineage>
</organism>
<protein>
    <submittedName>
        <fullName evidence="1">Uncharacterized protein</fullName>
    </submittedName>
</protein>
<name>A0A0B2PLE6_GLYSO</name>
<dbReference type="AlphaFoldDB" id="A0A0B2PLE6"/>
<evidence type="ECO:0000313" key="1">
    <source>
        <dbReference type="EMBL" id="KHN09950.1"/>
    </source>
</evidence>
<reference evidence="1" key="1">
    <citation type="submission" date="2014-07" db="EMBL/GenBank/DDBJ databases">
        <title>Identification of a novel salt tolerance gene in wild soybean by whole-genome sequencing.</title>
        <authorList>
            <person name="Lam H.-M."/>
            <person name="Qi X."/>
            <person name="Li M.-W."/>
            <person name="Liu X."/>
            <person name="Xie M."/>
            <person name="Ni M."/>
            <person name="Xu X."/>
        </authorList>
    </citation>
    <scope>NUCLEOTIDE SEQUENCE [LARGE SCALE GENOMIC DNA]</scope>
    <source>
        <tissue evidence="1">Root</tissue>
    </source>
</reference>
<proteinExistence type="predicted"/>
<dbReference type="Proteomes" id="UP000053555">
    <property type="component" value="Unassembled WGS sequence"/>
</dbReference>